<evidence type="ECO:0008006" key="4">
    <source>
        <dbReference type="Google" id="ProtNLM"/>
    </source>
</evidence>
<keyword evidence="1" id="KW-0812">Transmembrane</keyword>
<dbReference type="OrthoDB" id="2060782at2"/>
<name>A0A0M6WEN8_9FIRM</name>
<organism evidence="2 3">
    <name type="scientific">Roseburia faecis</name>
    <dbReference type="NCBI Taxonomy" id="301302"/>
    <lineage>
        <taxon>Bacteria</taxon>
        <taxon>Bacillati</taxon>
        <taxon>Bacillota</taxon>
        <taxon>Clostridia</taxon>
        <taxon>Lachnospirales</taxon>
        <taxon>Lachnospiraceae</taxon>
        <taxon>Roseburia</taxon>
    </lineage>
</organism>
<feature type="transmembrane region" description="Helical" evidence="1">
    <location>
        <begin position="284"/>
        <end position="303"/>
    </location>
</feature>
<dbReference type="AlphaFoldDB" id="A0A0M6WEN8"/>
<gene>
    <name evidence="2" type="ORF">M72_03621</name>
</gene>
<reference evidence="3" key="1">
    <citation type="submission" date="2015-05" db="EMBL/GenBank/DDBJ databases">
        <authorList>
            <consortium name="Pathogen Informatics"/>
        </authorList>
    </citation>
    <scope>NUCLEOTIDE SEQUENCE [LARGE SCALE GENOMIC DNA]</scope>
    <source>
        <strain evidence="3">M72</strain>
    </source>
</reference>
<feature type="transmembrane region" description="Helical" evidence="1">
    <location>
        <begin position="256"/>
        <end position="278"/>
    </location>
</feature>
<sequence>MRLLQKECGKCLRHPFLWIVCITFGLFQFLSIYTYVGNAGMRKELRQMHVAVTDEETASPEYESAYADYKKTYGGMYDTLDMRKILEQKEKKSGYEPQGAWGMWIVRNYDRLQKRVEQIRKTGEGTYAFYPGSWYKLHSTLYGKLWKKLILQTAVLMILSMLYLMDYERIYKTQDLVLATTTGKKMMEKKMLAGTLCGLFYAGLLTVFTLLVFFAAVPFQNLWHVPVAACMVAEPRLQMMYPFVTFWRLEQWRYSLLALVVLVGLLGIIAAVTAAVQLFLQNSYFSFAVLGLLFMGAYLLAYVQMGNVWDLIREFFNPTVLYATSGGWFMENDLCLSFAGNEFAVLFCSGTAAVCLMAVGKRRYHRLEV</sequence>
<proteinExistence type="predicted"/>
<keyword evidence="1" id="KW-0472">Membrane</keyword>
<feature type="transmembrane region" description="Helical" evidence="1">
    <location>
        <begin position="16"/>
        <end position="36"/>
    </location>
</feature>
<dbReference type="STRING" id="301302.ERS852420_00052"/>
<keyword evidence="3" id="KW-1185">Reference proteome</keyword>
<evidence type="ECO:0000313" key="2">
    <source>
        <dbReference type="EMBL" id="CRL33997.1"/>
    </source>
</evidence>
<evidence type="ECO:0000256" key="1">
    <source>
        <dbReference type="SAM" id="Phobius"/>
    </source>
</evidence>
<dbReference type="EMBL" id="CVRR01000005">
    <property type="protein sequence ID" value="CRL33997.1"/>
    <property type="molecule type" value="Genomic_DNA"/>
</dbReference>
<dbReference type="Proteomes" id="UP000049979">
    <property type="component" value="Unassembled WGS sequence"/>
</dbReference>
<evidence type="ECO:0000313" key="3">
    <source>
        <dbReference type="Proteomes" id="UP000049979"/>
    </source>
</evidence>
<protein>
    <recommendedName>
        <fullName evidence="4">ABC-type transport system involved in multi-copper enzyme maturation, permease component</fullName>
    </recommendedName>
</protein>
<dbReference type="RefSeq" id="WP_055067084.1">
    <property type="nucleotide sequence ID" value="NZ_CP173697.1"/>
</dbReference>
<feature type="transmembrane region" description="Helical" evidence="1">
    <location>
        <begin position="192"/>
        <end position="217"/>
    </location>
</feature>
<keyword evidence="1" id="KW-1133">Transmembrane helix</keyword>
<feature type="transmembrane region" description="Helical" evidence="1">
    <location>
        <begin position="343"/>
        <end position="360"/>
    </location>
</feature>
<accession>A0A0M6WEN8</accession>